<feature type="region of interest" description="Disordered" evidence="1">
    <location>
        <begin position="1"/>
        <end position="86"/>
    </location>
</feature>
<organism evidence="2 3">
    <name type="scientific">Amycolatopsis pigmentata</name>
    <dbReference type="NCBI Taxonomy" id="450801"/>
    <lineage>
        <taxon>Bacteria</taxon>
        <taxon>Bacillati</taxon>
        <taxon>Actinomycetota</taxon>
        <taxon>Actinomycetes</taxon>
        <taxon>Pseudonocardiales</taxon>
        <taxon>Pseudonocardiaceae</taxon>
        <taxon>Amycolatopsis</taxon>
    </lineage>
</organism>
<dbReference type="EMBL" id="JBHUKR010000006">
    <property type="protein sequence ID" value="MFD2416745.1"/>
    <property type="molecule type" value="Genomic_DNA"/>
</dbReference>
<sequence>MTGLPSARGGWCGGRLRIGGGGGAAPRDGSARGGRGRLSGRAGGRAGGRLARAGRASASGSGRLTQESKSSSRPATPTRAAPMGAAPLTIISAAMVTSETTGIQQNGSMRPNFFPRAGER</sequence>
<dbReference type="RefSeq" id="WP_378263814.1">
    <property type="nucleotide sequence ID" value="NZ_JBHUKR010000006.1"/>
</dbReference>
<keyword evidence="3" id="KW-1185">Reference proteome</keyword>
<name>A0ABW5FP03_9PSEU</name>
<evidence type="ECO:0000256" key="1">
    <source>
        <dbReference type="SAM" id="MobiDB-lite"/>
    </source>
</evidence>
<feature type="region of interest" description="Disordered" evidence="1">
    <location>
        <begin position="99"/>
        <end position="120"/>
    </location>
</feature>
<accession>A0ABW5FP03</accession>
<proteinExistence type="predicted"/>
<feature type="compositionally biased region" description="Gly residues" evidence="1">
    <location>
        <begin position="10"/>
        <end position="24"/>
    </location>
</feature>
<feature type="compositionally biased region" description="Polar residues" evidence="1">
    <location>
        <begin position="65"/>
        <end position="75"/>
    </location>
</feature>
<protein>
    <submittedName>
        <fullName evidence="2">Uncharacterized protein</fullName>
    </submittedName>
</protein>
<dbReference type="Proteomes" id="UP001597417">
    <property type="component" value="Unassembled WGS sequence"/>
</dbReference>
<evidence type="ECO:0000313" key="2">
    <source>
        <dbReference type="EMBL" id="MFD2416745.1"/>
    </source>
</evidence>
<feature type="compositionally biased region" description="Polar residues" evidence="1">
    <location>
        <begin position="99"/>
        <end position="109"/>
    </location>
</feature>
<feature type="compositionally biased region" description="Low complexity" evidence="1">
    <location>
        <begin position="48"/>
        <end position="64"/>
    </location>
</feature>
<comment type="caution">
    <text evidence="2">The sequence shown here is derived from an EMBL/GenBank/DDBJ whole genome shotgun (WGS) entry which is preliminary data.</text>
</comment>
<reference evidence="3" key="1">
    <citation type="journal article" date="2019" name="Int. J. Syst. Evol. Microbiol.">
        <title>The Global Catalogue of Microorganisms (GCM) 10K type strain sequencing project: providing services to taxonomists for standard genome sequencing and annotation.</title>
        <authorList>
            <consortium name="The Broad Institute Genomics Platform"/>
            <consortium name="The Broad Institute Genome Sequencing Center for Infectious Disease"/>
            <person name="Wu L."/>
            <person name="Ma J."/>
        </authorList>
    </citation>
    <scope>NUCLEOTIDE SEQUENCE [LARGE SCALE GENOMIC DNA]</scope>
    <source>
        <strain evidence="3">CGMCC 4.7645</strain>
    </source>
</reference>
<gene>
    <name evidence="2" type="ORF">ACFSXZ_10460</name>
</gene>
<evidence type="ECO:0000313" key="3">
    <source>
        <dbReference type="Proteomes" id="UP001597417"/>
    </source>
</evidence>
<feature type="compositionally biased region" description="Gly residues" evidence="1">
    <location>
        <begin position="31"/>
        <end position="47"/>
    </location>
</feature>